<organism evidence="1 2">
    <name type="scientific">Bifidobacterium vansinderenii</name>
    <dbReference type="NCBI Taxonomy" id="1984871"/>
    <lineage>
        <taxon>Bacteria</taxon>
        <taxon>Bacillati</taxon>
        <taxon>Actinomycetota</taxon>
        <taxon>Actinomycetes</taxon>
        <taxon>Bifidobacteriales</taxon>
        <taxon>Bifidobacteriaceae</taxon>
        <taxon>Bifidobacterium</taxon>
    </lineage>
</organism>
<reference evidence="1 2" key="1">
    <citation type="submission" date="2017-05" db="EMBL/GenBank/DDBJ databases">
        <title>Bifidobacterium vansinderenii sp. nov.</title>
        <authorList>
            <person name="Lugli G.A."/>
            <person name="Duranti S."/>
            <person name="Mangifesta M."/>
        </authorList>
    </citation>
    <scope>NUCLEOTIDE SEQUENCE [LARGE SCALE GENOMIC DNA]</scope>
    <source>
        <strain evidence="1 2">Tam10B</strain>
    </source>
</reference>
<comment type="caution">
    <text evidence="1">The sequence shown here is derived from an EMBL/GenBank/DDBJ whole genome shotgun (WGS) entry which is preliminary data.</text>
</comment>
<protein>
    <submittedName>
        <fullName evidence="1">Transposase</fullName>
    </submittedName>
</protein>
<dbReference type="AlphaFoldDB" id="A0A229VYG0"/>
<dbReference type="Proteomes" id="UP000215433">
    <property type="component" value="Unassembled WGS sequence"/>
</dbReference>
<dbReference type="EMBL" id="NEWD01000010">
    <property type="protein sequence ID" value="OXN00663.1"/>
    <property type="molecule type" value="Genomic_DNA"/>
</dbReference>
<sequence>MRTKSSKAKKCPVCGSAMKRNGRTRAGTQRWMCVACSLTGVMRQQDAERGRQLDAFLGWLLGRASQSSCDAHGDARALRKRTAWCWNIRPEIPPCTVKHHTVMADGTYMSHGWCLITAVDGESGEVLGSQWCPHESKAAYVALFSRIPSPDVLVTDGLRG</sequence>
<feature type="non-terminal residue" evidence="1">
    <location>
        <position position="160"/>
    </location>
</feature>
<accession>A0A229VYG0</accession>
<evidence type="ECO:0000313" key="1">
    <source>
        <dbReference type="EMBL" id="OXN00663.1"/>
    </source>
</evidence>
<keyword evidence="2" id="KW-1185">Reference proteome</keyword>
<evidence type="ECO:0000313" key="2">
    <source>
        <dbReference type="Proteomes" id="UP000215433"/>
    </source>
</evidence>
<name>A0A229VYG0_9BIFI</name>
<gene>
    <name evidence="1" type="ORF">Tam10B_1062</name>
</gene>
<proteinExistence type="predicted"/>